<dbReference type="InterPro" id="IPR005693">
    <property type="entry name" value="Mce"/>
</dbReference>
<dbReference type="InterPro" id="IPR003399">
    <property type="entry name" value="Mce/MlaD"/>
</dbReference>
<dbReference type="GO" id="GO:0005576">
    <property type="term" value="C:extracellular region"/>
    <property type="evidence" value="ECO:0007669"/>
    <property type="project" value="TreeGrafter"/>
</dbReference>
<sequence precursor="true">MKRLKGSRRPAEPSRAKLALRGLAAAAVATAVAVVLVARASGHLERSADVFVGVPVSAGLITGGSPVRYHGVNVGRIADIESGTRTSRVRLAIEPGSLGIIPSSAVARIVPRTFFGDIYLQLVDPQGSRSTTGLKPGDTVAVDDSPDAMALYDVFTKIVELFSQIKPERMQTALTAISQSLRNRGTELGTTIDNLSASAEVLTPSLVRFLDTTPQFRDVMASLNTATPDIISTLSAATSVSNRMVDDQKKFASAIDGFARFSSVLTAFMSDHREQLITVVDSAGKIMATTATQPLGLVDTLAGAQSFGEAGAKVFATGKFNITAVATFAGPMPYALQDCPVYGTTQGARCAESAPSGEVPALSEDVLARPAAELPVNPFTPPAPHLPMQSNLPPGPGLPQSAPMPTERSRGRAGLGGRRRRRPGPCPGSPAGRTGPAGRRALDPTQHRHGAHARPAGARHGSTGLMNRNGRWQSWAKLGAFGTAGVLSAVLVINTLSVPVRGSTVTYQAQFTSVEGLNVGNPVTMNGIRIGRVDSIRFAPDADGTSRADVDIEVNSDFTLTSNVTAAVRYGDMLGARYVALSDPGGAIMDVSTDEPPARLAAGGVIPLAQTSPAVDLTALLNGFKPLFDALAPEQVNTLTRGFVETFSGQAQTLTTLLTQIAAMTSSLSNNAGIFTQLIDNMSALMQTMNTRRPQLEQMLQGLNRLSAAVTSGDRQFEMLIDQGNAVLATLAHTVNNSSAAYGDTITNLNSMLQTWQPNTEEFTTLLARLPEFGDAINRTSSYGGFVSLYLCNFTLKIRSHEANIFGSRHSEVCL</sequence>
<dbReference type="Pfam" id="PF02470">
    <property type="entry name" value="MlaD"/>
    <property type="match status" value="2"/>
</dbReference>
<feature type="domain" description="Mammalian cell entry C-terminal" evidence="3">
    <location>
        <begin position="598"/>
        <end position="721"/>
    </location>
</feature>
<feature type="region of interest" description="Disordered" evidence="1">
    <location>
        <begin position="374"/>
        <end position="466"/>
    </location>
</feature>
<dbReference type="RefSeq" id="WP_159402866.1">
    <property type="nucleotide sequence ID" value="NZ_CWKH01000002.1"/>
</dbReference>
<feature type="domain" description="Mce/MlaD" evidence="2">
    <location>
        <begin position="58"/>
        <end position="123"/>
    </location>
</feature>
<dbReference type="Pfam" id="PF11887">
    <property type="entry name" value="Mce4_CUP1"/>
    <property type="match status" value="2"/>
</dbReference>
<dbReference type="Proteomes" id="UP000199147">
    <property type="component" value="Unassembled WGS sequence"/>
</dbReference>
<dbReference type="GO" id="GO:0051701">
    <property type="term" value="P:biological process involved in interaction with host"/>
    <property type="evidence" value="ECO:0007669"/>
    <property type="project" value="TreeGrafter"/>
</dbReference>
<evidence type="ECO:0000313" key="4">
    <source>
        <dbReference type="EMBL" id="CRZ17938.1"/>
    </source>
</evidence>
<organism evidence="4 5">
    <name type="scientific">Mycolicibacterium neworleansense</name>
    <dbReference type="NCBI Taxonomy" id="146018"/>
    <lineage>
        <taxon>Bacteria</taxon>
        <taxon>Bacillati</taxon>
        <taxon>Actinomycetota</taxon>
        <taxon>Actinomycetes</taxon>
        <taxon>Mycobacteriales</taxon>
        <taxon>Mycobacteriaceae</taxon>
        <taxon>Mycolicibacterium</taxon>
    </lineage>
</organism>
<feature type="domain" description="Mammalian cell entry C-terminal" evidence="3">
    <location>
        <begin position="132"/>
        <end position="346"/>
    </location>
</feature>
<dbReference type="NCBIfam" id="TIGR00996">
    <property type="entry name" value="Mtu_fam_mce"/>
    <property type="match status" value="1"/>
</dbReference>
<dbReference type="OrthoDB" id="338143at2"/>
<evidence type="ECO:0000256" key="1">
    <source>
        <dbReference type="SAM" id="MobiDB-lite"/>
    </source>
</evidence>
<dbReference type="STRING" id="146018.BN2156_04834"/>
<evidence type="ECO:0000259" key="2">
    <source>
        <dbReference type="Pfam" id="PF02470"/>
    </source>
</evidence>
<dbReference type="PANTHER" id="PTHR33371">
    <property type="entry name" value="INTERMEMBRANE PHOSPHOLIPID TRANSPORT SYSTEM BINDING PROTEIN MLAD-RELATED"/>
    <property type="match status" value="1"/>
</dbReference>
<name>A0A0H5RVI8_9MYCO</name>
<evidence type="ECO:0000313" key="5">
    <source>
        <dbReference type="Proteomes" id="UP000199147"/>
    </source>
</evidence>
<reference evidence="5" key="1">
    <citation type="submission" date="2015-07" db="EMBL/GenBank/DDBJ databases">
        <authorList>
            <person name="Urmite Genomes"/>
        </authorList>
    </citation>
    <scope>NUCLEOTIDE SEQUENCE [LARGE SCALE GENOMIC DNA]</scope>
    <source>
        <strain evidence="5">type strain: ATCC 49404</strain>
    </source>
</reference>
<dbReference type="InterPro" id="IPR052336">
    <property type="entry name" value="MlaD_Phospholipid_Transporter"/>
</dbReference>
<keyword evidence="5" id="KW-1185">Reference proteome</keyword>
<gene>
    <name evidence="4" type="ORF">BN2156_04834</name>
</gene>
<feature type="domain" description="Mce/MlaD" evidence="2">
    <location>
        <begin position="504"/>
        <end position="583"/>
    </location>
</feature>
<dbReference type="InterPro" id="IPR024516">
    <property type="entry name" value="Mce_C"/>
</dbReference>
<dbReference type="EMBL" id="CWKH01000002">
    <property type="protein sequence ID" value="CRZ17938.1"/>
    <property type="molecule type" value="Genomic_DNA"/>
</dbReference>
<accession>A0A0H5RVI8</accession>
<evidence type="ECO:0000259" key="3">
    <source>
        <dbReference type="Pfam" id="PF11887"/>
    </source>
</evidence>
<protein>
    <submittedName>
        <fullName evidence="4">Virulence factor Mce</fullName>
    </submittedName>
</protein>
<dbReference type="AlphaFoldDB" id="A0A0H5RVI8"/>
<dbReference type="PANTHER" id="PTHR33371:SF17">
    <property type="entry name" value="MCE-FAMILY PROTEIN MCE1B"/>
    <property type="match status" value="1"/>
</dbReference>
<proteinExistence type="predicted"/>